<keyword evidence="2" id="KW-0240">DNA-directed RNA polymerase</keyword>
<dbReference type="InterPro" id="IPR001529">
    <property type="entry name" value="Zn_ribbon_RPB9"/>
</dbReference>
<keyword evidence="3 12" id="KW-0479">Metal-binding</keyword>
<dbReference type="PROSITE" id="PS00466">
    <property type="entry name" value="ZF_TFIIS_1"/>
    <property type="match status" value="1"/>
</dbReference>
<gene>
    <name evidence="16" type="ORF">JH146_0699</name>
</gene>
<feature type="binding site" evidence="12">
    <location>
        <position position="72"/>
    </location>
    <ligand>
        <name>Zn(2+)</name>
        <dbReference type="ChEBI" id="CHEBI:29105"/>
        <label>2</label>
    </ligand>
</feature>
<evidence type="ECO:0000256" key="8">
    <source>
        <dbReference type="ARBA" id="ARBA00023163"/>
    </source>
</evidence>
<dbReference type="PIRSF" id="PIRSF005586">
    <property type="entry name" value="RNApol_RpoM"/>
    <property type="match status" value="1"/>
</dbReference>
<keyword evidence="4 13" id="KW-0863">Zinc-finger</keyword>
<evidence type="ECO:0000256" key="3">
    <source>
        <dbReference type="ARBA" id="ARBA00022723"/>
    </source>
</evidence>
<dbReference type="FunFam" id="2.20.25.10:FF:000029">
    <property type="entry name" value="DNA-directed RNA polymerase subunit M"/>
    <property type="match status" value="1"/>
</dbReference>
<feature type="zinc finger region" description="C4-type" evidence="13">
    <location>
        <begin position="5"/>
        <end position="24"/>
    </location>
</feature>
<organism evidence="16 17">
    <name type="scientific">Methanocaldococcus bathoardescens</name>
    <dbReference type="NCBI Taxonomy" id="1301915"/>
    <lineage>
        <taxon>Archaea</taxon>
        <taxon>Methanobacteriati</taxon>
        <taxon>Methanobacteriota</taxon>
        <taxon>Methanomada group</taxon>
        <taxon>Methanococci</taxon>
        <taxon>Methanococcales</taxon>
        <taxon>Methanocaldococcaceae</taxon>
        <taxon>Methanocaldococcus</taxon>
    </lineage>
</organism>
<dbReference type="SMART" id="SM00661">
    <property type="entry name" value="RPOL9"/>
    <property type="match status" value="1"/>
</dbReference>
<evidence type="ECO:0000259" key="15">
    <source>
        <dbReference type="PROSITE" id="PS51133"/>
    </source>
</evidence>
<keyword evidence="5 12" id="KW-0862">Zinc</keyword>
<evidence type="ECO:0000256" key="11">
    <source>
        <dbReference type="PIRNR" id="PIRNR005586"/>
    </source>
</evidence>
<comment type="similarity">
    <text evidence="11 14">Belongs to the archaeal rpoM/eukaryotic RPA12/RPB9/RPC11 RNA polymerase family.</text>
</comment>
<evidence type="ECO:0000256" key="12">
    <source>
        <dbReference type="PIRSR" id="PIRSR005586-1"/>
    </source>
</evidence>
<dbReference type="InterPro" id="IPR001222">
    <property type="entry name" value="Znf_TFIIS"/>
</dbReference>
<feature type="binding site" evidence="12">
    <location>
        <position position="24"/>
    </location>
    <ligand>
        <name>Zn(2+)</name>
        <dbReference type="ChEBI" id="CHEBI:29105"/>
        <label>1</label>
    </ligand>
</feature>
<dbReference type="PROSITE" id="PS01030">
    <property type="entry name" value="RNA_POL_M_15KD"/>
    <property type="match status" value="1"/>
</dbReference>
<evidence type="ECO:0000256" key="14">
    <source>
        <dbReference type="RuleBase" id="RU003474"/>
    </source>
</evidence>
<evidence type="ECO:0000256" key="6">
    <source>
        <dbReference type="ARBA" id="ARBA00023015"/>
    </source>
</evidence>
<dbReference type="EMBL" id="CP009149">
    <property type="protein sequence ID" value="AIJ05547.1"/>
    <property type="molecule type" value="Genomic_DNA"/>
</dbReference>
<keyword evidence="17" id="KW-1185">Reference proteome</keyword>
<evidence type="ECO:0000256" key="9">
    <source>
        <dbReference type="ARBA" id="ARBA00032962"/>
    </source>
</evidence>
<feature type="binding site" evidence="12">
    <location>
        <position position="8"/>
    </location>
    <ligand>
        <name>Zn(2+)</name>
        <dbReference type="ChEBI" id="CHEBI:29105"/>
        <label>1</label>
    </ligand>
</feature>
<feature type="binding site" evidence="12">
    <location>
        <position position="100"/>
    </location>
    <ligand>
        <name>Zn(2+)</name>
        <dbReference type="ChEBI" id="CHEBI:29105"/>
        <label>2</label>
    </ligand>
</feature>
<evidence type="ECO:0000256" key="13">
    <source>
        <dbReference type="PIRSR" id="PIRSR005586-2"/>
    </source>
</evidence>
<feature type="binding site" evidence="12">
    <location>
        <position position="21"/>
    </location>
    <ligand>
        <name>Zn(2+)</name>
        <dbReference type="ChEBI" id="CHEBI:29105"/>
        <label>1</label>
    </ligand>
</feature>
<dbReference type="GO" id="GO:0006351">
    <property type="term" value="P:DNA-templated transcription"/>
    <property type="evidence" value="ECO:0007669"/>
    <property type="project" value="InterPro"/>
</dbReference>
<proteinExistence type="inferred from homology"/>
<dbReference type="STRING" id="1301915.JH146_0699"/>
<dbReference type="CDD" id="cd10511">
    <property type="entry name" value="Zn-ribbon_TFS"/>
    <property type="match status" value="1"/>
</dbReference>
<evidence type="ECO:0000256" key="4">
    <source>
        <dbReference type="ARBA" id="ARBA00022771"/>
    </source>
</evidence>
<dbReference type="GO" id="GO:0000428">
    <property type="term" value="C:DNA-directed RNA polymerase complex"/>
    <property type="evidence" value="ECO:0007669"/>
    <property type="project" value="UniProtKB-KW"/>
</dbReference>
<dbReference type="GeneID" id="24891301"/>
<dbReference type="NCBIfam" id="TIGR01384">
    <property type="entry name" value="TFS_arch"/>
    <property type="match status" value="1"/>
</dbReference>
<evidence type="ECO:0000256" key="5">
    <source>
        <dbReference type="ARBA" id="ARBA00022833"/>
    </source>
</evidence>
<dbReference type="KEGG" id="mjh:JH146_0699"/>
<feature type="binding site" evidence="12">
    <location>
        <position position="69"/>
    </location>
    <ligand>
        <name>Zn(2+)</name>
        <dbReference type="ChEBI" id="CHEBI:29105"/>
        <label>2</label>
    </ligand>
</feature>
<dbReference type="OrthoDB" id="72957at2157"/>
<sequence length="108" mass="12792">MVKFCPKCNNLMLPKDGKLRCVVCGYEEETTAEGSKEYEYKEHLENKKEKITVIESEGLETLPTTRVECPKCGHNEAYWWLQQTRCADEPETRFYKCKKCGHTWREYD</sequence>
<keyword evidence="7" id="KW-0238">DNA-binding</keyword>
<dbReference type="PANTHER" id="PTHR11239:SF12">
    <property type="entry name" value="DNA-DIRECTED RNA POLYMERASE III SUBUNIT RPC10"/>
    <property type="match status" value="1"/>
</dbReference>
<comment type="function">
    <text evidence="10">Induces RNA cleavage activity in the RNA polymerase. In its presence, the cleavage activity of the RNA polymerase truncates the RNA back to position +15 in a stepwise manner by releasing mainly dinucleotides from the 3'-end of the nascent RNA. The truncated RNAs are able to continue elongation. Involved in transcriptional proofreading and fidelity. Misincorporation of nucleotides during elongation of transcription leads to arrested elongation complexes which are rescued by TFS-promoted removal of a dinucleotide from the 3'-end. TFS is able to induce a cleavage resynthesis cycle in stalled elongation complexes (resulting from the next missing nucleotide or a reduced incorporation rate of a wrong nucleotide) preventing misincorporation and enabling proofreading in a post-incorporation manner. Pausing of elongation complexes is the main determinant of TFS-induced RNA cleavage.</text>
</comment>
<protein>
    <recommendedName>
        <fullName evidence="1">Transcription factor S</fullName>
    </recommendedName>
    <alternativeName>
        <fullName evidence="9">Transcription elongation factor IIS/RNA polymerase subunit homolog</fullName>
    </alternativeName>
</protein>
<dbReference type="HOGENOM" id="CLU_093932_3_2_2"/>
<keyword evidence="8 11" id="KW-0804">Transcription</keyword>
<dbReference type="PANTHER" id="PTHR11239">
    <property type="entry name" value="DNA-DIRECTED RNA POLYMERASE"/>
    <property type="match status" value="1"/>
</dbReference>
<dbReference type="GO" id="GO:0008270">
    <property type="term" value="F:zinc ion binding"/>
    <property type="evidence" value="ECO:0007669"/>
    <property type="project" value="UniProtKB-KW"/>
</dbReference>
<name>A0A076LFF1_9EURY</name>
<evidence type="ECO:0000256" key="2">
    <source>
        <dbReference type="ARBA" id="ARBA00022478"/>
    </source>
</evidence>
<dbReference type="RefSeq" id="WP_048201716.1">
    <property type="nucleotide sequence ID" value="NZ_CP009149.1"/>
</dbReference>
<feature type="binding site" evidence="12">
    <location>
        <position position="97"/>
    </location>
    <ligand>
        <name>Zn(2+)</name>
        <dbReference type="ChEBI" id="CHEBI:29105"/>
        <label>2</label>
    </ligand>
</feature>
<dbReference type="GO" id="GO:0003899">
    <property type="term" value="F:DNA-directed RNA polymerase activity"/>
    <property type="evidence" value="ECO:0007669"/>
    <property type="project" value="InterPro"/>
</dbReference>
<dbReference type="SUPFAM" id="SSF57783">
    <property type="entry name" value="Zinc beta-ribbon"/>
    <property type="match status" value="2"/>
</dbReference>
<dbReference type="SMART" id="SM00440">
    <property type="entry name" value="ZnF_C2C2"/>
    <property type="match status" value="1"/>
</dbReference>
<dbReference type="Proteomes" id="UP000028781">
    <property type="component" value="Chromosome"/>
</dbReference>
<dbReference type="InterPro" id="IPR012164">
    <property type="entry name" value="Rpa12/Rpb9/Rpc10/TFS"/>
</dbReference>
<evidence type="ECO:0000256" key="7">
    <source>
        <dbReference type="ARBA" id="ARBA00023125"/>
    </source>
</evidence>
<dbReference type="Pfam" id="PF02150">
    <property type="entry name" value="Zn_ribbon_RPB9"/>
    <property type="match status" value="1"/>
</dbReference>
<dbReference type="InterPro" id="IPR019761">
    <property type="entry name" value="DNA-dir_RNA_pol-M_15_CS"/>
</dbReference>
<evidence type="ECO:0000256" key="1">
    <source>
        <dbReference type="ARBA" id="ARBA00018272"/>
    </source>
</evidence>
<accession>A0A076LFF1</accession>
<dbReference type="GO" id="GO:0003677">
    <property type="term" value="F:DNA binding"/>
    <property type="evidence" value="ECO:0007669"/>
    <property type="project" value="UniProtKB-KW"/>
</dbReference>
<dbReference type="Pfam" id="PF01096">
    <property type="entry name" value="Zn_ribbon_TFIIS"/>
    <property type="match status" value="1"/>
</dbReference>
<keyword evidence="6" id="KW-0805">Transcription regulation</keyword>
<dbReference type="Gene3D" id="2.20.25.10">
    <property type="match status" value="1"/>
</dbReference>
<dbReference type="GO" id="GO:0006355">
    <property type="term" value="P:regulation of DNA-templated transcription"/>
    <property type="evidence" value="ECO:0007669"/>
    <property type="project" value="InterPro"/>
</dbReference>
<dbReference type="AlphaFoldDB" id="A0A076LFF1"/>
<feature type="binding site" evidence="12">
    <location>
        <position position="5"/>
    </location>
    <ligand>
        <name>Zn(2+)</name>
        <dbReference type="ChEBI" id="CHEBI:29105"/>
        <label>1</label>
    </ligand>
</feature>
<evidence type="ECO:0000256" key="10">
    <source>
        <dbReference type="ARBA" id="ARBA00053900"/>
    </source>
</evidence>
<evidence type="ECO:0000313" key="16">
    <source>
        <dbReference type="EMBL" id="AIJ05547.1"/>
    </source>
</evidence>
<feature type="domain" description="TFIIS-type" evidence="15">
    <location>
        <begin position="65"/>
        <end position="105"/>
    </location>
</feature>
<dbReference type="InterPro" id="IPR006288">
    <property type="entry name" value="TFS"/>
</dbReference>
<reference evidence="16 17" key="1">
    <citation type="journal article" date="2015" name="Int. J. Syst. Evol. Microbiol.">
        <title>M ethanocaldococcus bathoardescens sp. nov., a hyperthermophilic methanogen isolated from a volcanically active deep-sea hydrothermal vent.</title>
        <authorList>
            <person name="Stewart L.C."/>
            <person name="Jung J.H."/>
            <person name="Kim Y.T."/>
            <person name="Kwon S.W."/>
            <person name="Park C.S."/>
            <person name="Holden J.F."/>
        </authorList>
    </citation>
    <scope>NUCLEOTIDE SEQUENCE [LARGE SCALE GENOMIC DNA]</scope>
    <source>
        <strain evidence="16 17">JH146</strain>
    </source>
</reference>
<dbReference type="PROSITE" id="PS51133">
    <property type="entry name" value="ZF_TFIIS_2"/>
    <property type="match status" value="1"/>
</dbReference>
<evidence type="ECO:0000313" key="17">
    <source>
        <dbReference type="Proteomes" id="UP000028781"/>
    </source>
</evidence>